<dbReference type="EMBL" id="JAPFRF010000018">
    <property type="protein sequence ID" value="KAJ7308469.1"/>
    <property type="molecule type" value="Genomic_DNA"/>
</dbReference>
<name>A0A9Q0XB92_9SAUR</name>
<dbReference type="AlphaFoldDB" id="A0A9Q0XB92"/>
<dbReference type="CDD" id="cd22960">
    <property type="entry name" value="DD_TPGS1"/>
    <property type="match status" value="1"/>
</dbReference>
<dbReference type="Proteomes" id="UP001142489">
    <property type="component" value="Unassembled WGS sequence"/>
</dbReference>
<feature type="compositionally biased region" description="Polar residues" evidence="1">
    <location>
        <begin position="128"/>
        <end position="139"/>
    </location>
</feature>
<keyword evidence="4" id="KW-1185">Reference proteome</keyword>
<reference evidence="3" key="1">
    <citation type="journal article" date="2023" name="DNA Res.">
        <title>Chromosome-level genome assembly of Phrynocephalus forsythii using third-generation DNA sequencing and Hi-C analysis.</title>
        <authorList>
            <person name="Qi Y."/>
            <person name="Zhao W."/>
            <person name="Zhao Y."/>
            <person name="Niu C."/>
            <person name="Cao S."/>
            <person name="Zhang Y."/>
        </authorList>
    </citation>
    <scope>NUCLEOTIDE SEQUENCE</scope>
    <source>
        <tissue evidence="3">Muscle</tissue>
    </source>
</reference>
<feature type="compositionally biased region" description="Basic residues" evidence="1">
    <location>
        <begin position="77"/>
        <end position="92"/>
    </location>
</feature>
<dbReference type="GO" id="GO:0008017">
    <property type="term" value="F:microtubule binding"/>
    <property type="evidence" value="ECO:0007669"/>
    <property type="project" value="TreeGrafter"/>
</dbReference>
<dbReference type="InterPro" id="IPR047502">
    <property type="entry name" value="DD_TPGS1"/>
</dbReference>
<evidence type="ECO:0000256" key="1">
    <source>
        <dbReference type="SAM" id="MobiDB-lite"/>
    </source>
</evidence>
<proteinExistence type="predicted"/>
<sequence>MAASEKRRPPPAATTGREPSRPVATATGNGSPEGAAEFLLQARATDLVREALLKVLEARPEEPVDFLAGYFQQLMQHRSRRRRRRRRKKRRPPPPPQEGRPRLPGSNSTASREPSGASAWPTIPTGRPLTTTSAWPTRP</sequence>
<gene>
    <name evidence="3" type="ORF">JRQ81_009020</name>
</gene>
<accession>A0A9Q0XB92</accession>
<dbReference type="Pfam" id="PF02197">
    <property type="entry name" value="RIIa"/>
    <property type="match status" value="1"/>
</dbReference>
<protein>
    <recommendedName>
        <fullName evidence="2">RIIa domain-containing protein</fullName>
    </recommendedName>
</protein>
<feature type="domain" description="RIIa" evidence="2">
    <location>
        <begin position="51"/>
        <end position="79"/>
    </location>
</feature>
<dbReference type="PANTHER" id="PTHR31932">
    <property type="entry name" value="TUBULIN POLYGLUTAMYLASE COMPLEX SUBUNIT 1"/>
    <property type="match status" value="1"/>
</dbReference>
<evidence type="ECO:0000313" key="3">
    <source>
        <dbReference type="EMBL" id="KAJ7308469.1"/>
    </source>
</evidence>
<dbReference type="SUPFAM" id="SSF47391">
    <property type="entry name" value="Dimerization-anchoring domain of cAMP-dependent PK regulatory subunit"/>
    <property type="match status" value="1"/>
</dbReference>
<dbReference type="Gene3D" id="1.20.890.10">
    <property type="entry name" value="cAMP-dependent protein kinase regulatory subunit, dimerization-anchoring domain"/>
    <property type="match status" value="1"/>
</dbReference>
<organism evidence="3 4">
    <name type="scientific">Phrynocephalus forsythii</name>
    <dbReference type="NCBI Taxonomy" id="171643"/>
    <lineage>
        <taxon>Eukaryota</taxon>
        <taxon>Metazoa</taxon>
        <taxon>Chordata</taxon>
        <taxon>Craniata</taxon>
        <taxon>Vertebrata</taxon>
        <taxon>Euteleostomi</taxon>
        <taxon>Lepidosauria</taxon>
        <taxon>Squamata</taxon>
        <taxon>Bifurcata</taxon>
        <taxon>Unidentata</taxon>
        <taxon>Episquamata</taxon>
        <taxon>Toxicofera</taxon>
        <taxon>Iguania</taxon>
        <taxon>Acrodonta</taxon>
        <taxon>Agamidae</taxon>
        <taxon>Agaminae</taxon>
        <taxon>Phrynocephalus</taxon>
    </lineage>
</organism>
<dbReference type="InterPro" id="IPR003117">
    <property type="entry name" value="cAMP_dep_PK_reg_su_I/II_a/b"/>
</dbReference>
<feature type="region of interest" description="Disordered" evidence="1">
    <location>
        <begin position="1"/>
        <end position="36"/>
    </location>
</feature>
<dbReference type="PANTHER" id="PTHR31932:SF2">
    <property type="entry name" value="TUBULIN POLYGLUTAMYLASE COMPLEX SUBUNIT 1"/>
    <property type="match status" value="1"/>
</dbReference>
<feature type="region of interest" description="Disordered" evidence="1">
    <location>
        <begin position="74"/>
        <end position="139"/>
    </location>
</feature>
<comment type="caution">
    <text evidence="3">The sequence shown here is derived from an EMBL/GenBank/DDBJ whole genome shotgun (WGS) entry which is preliminary data.</text>
</comment>
<dbReference type="OrthoDB" id="64214at2759"/>
<evidence type="ECO:0000259" key="2">
    <source>
        <dbReference type="Pfam" id="PF02197"/>
    </source>
</evidence>
<dbReference type="InterPro" id="IPR039235">
    <property type="entry name" value="TPGS1"/>
</dbReference>
<evidence type="ECO:0000313" key="4">
    <source>
        <dbReference type="Proteomes" id="UP001142489"/>
    </source>
</evidence>